<organism evidence="2 3">
    <name type="scientific">Tanacetum coccineum</name>
    <dbReference type="NCBI Taxonomy" id="301880"/>
    <lineage>
        <taxon>Eukaryota</taxon>
        <taxon>Viridiplantae</taxon>
        <taxon>Streptophyta</taxon>
        <taxon>Embryophyta</taxon>
        <taxon>Tracheophyta</taxon>
        <taxon>Spermatophyta</taxon>
        <taxon>Magnoliopsida</taxon>
        <taxon>eudicotyledons</taxon>
        <taxon>Gunneridae</taxon>
        <taxon>Pentapetalae</taxon>
        <taxon>asterids</taxon>
        <taxon>campanulids</taxon>
        <taxon>Asterales</taxon>
        <taxon>Asteraceae</taxon>
        <taxon>Asteroideae</taxon>
        <taxon>Anthemideae</taxon>
        <taxon>Anthemidinae</taxon>
        <taxon>Tanacetum</taxon>
    </lineage>
</organism>
<evidence type="ECO:0000256" key="1">
    <source>
        <dbReference type="SAM" id="MobiDB-lite"/>
    </source>
</evidence>
<reference evidence="2" key="2">
    <citation type="submission" date="2022-01" db="EMBL/GenBank/DDBJ databases">
        <authorList>
            <person name="Yamashiro T."/>
            <person name="Shiraishi A."/>
            <person name="Satake H."/>
            <person name="Nakayama K."/>
        </authorList>
    </citation>
    <scope>NUCLEOTIDE SEQUENCE</scope>
</reference>
<accession>A0ABQ4ZX98</accession>
<feature type="compositionally biased region" description="Polar residues" evidence="1">
    <location>
        <begin position="295"/>
        <end position="305"/>
    </location>
</feature>
<proteinExistence type="predicted"/>
<feature type="region of interest" description="Disordered" evidence="1">
    <location>
        <begin position="295"/>
        <end position="314"/>
    </location>
</feature>
<reference evidence="2" key="1">
    <citation type="journal article" date="2022" name="Int. J. Mol. Sci.">
        <title>Draft Genome of Tanacetum Coccineum: Genomic Comparison of Closely Related Tanacetum-Family Plants.</title>
        <authorList>
            <person name="Yamashiro T."/>
            <person name="Shiraishi A."/>
            <person name="Nakayama K."/>
            <person name="Satake H."/>
        </authorList>
    </citation>
    <scope>NUCLEOTIDE SEQUENCE</scope>
</reference>
<name>A0ABQ4ZX98_9ASTR</name>
<comment type="caution">
    <text evidence="2">The sequence shown here is derived from an EMBL/GenBank/DDBJ whole genome shotgun (WGS) entry which is preliminary data.</text>
</comment>
<evidence type="ECO:0000313" key="3">
    <source>
        <dbReference type="Proteomes" id="UP001151760"/>
    </source>
</evidence>
<sequence>MEEYNHQISFRADQLPITKISYVVNQNKEATMKITKSDNPLNLVVDPNFRLKTLGFSEWMEVHALASKKSRKSNDMLLQSEILKEVFVKENVVVDGMHKNLVPPPRIEGRQELVIREPKLQSSIQRSTPKTNEMFRKLELTIEARDDVDQARDIVKDNLDGLGQYIRIRVKYIVKEVEDYLKTYSSAEMDITWQETQYLLKARQKFAEFELSLVCAPLLFMSSVIHVCWLDDESVGGAGLFADCPSALSGYGDKRSFRLYRYLIAPGRNVVEVRDFLLQRELGLGLSKRRRISSGNHSSINQTSEFHSEEYSKG</sequence>
<protein>
    <submittedName>
        <fullName evidence="2">Uncharacterized protein</fullName>
    </submittedName>
</protein>
<keyword evidence="3" id="KW-1185">Reference proteome</keyword>
<gene>
    <name evidence="2" type="ORF">Tco_0800336</name>
</gene>
<evidence type="ECO:0000313" key="2">
    <source>
        <dbReference type="EMBL" id="GJS93368.1"/>
    </source>
</evidence>
<dbReference type="EMBL" id="BQNB010011652">
    <property type="protein sequence ID" value="GJS93368.1"/>
    <property type="molecule type" value="Genomic_DNA"/>
</dbReference>
<dbReference type="Proteomes" id="UP001151760">
    <property type="component" value="Unassembled WGS sequence"/>
</dbReference>